<feature type="transmembrane region" description="Helical" evidence="2">
    <location>
        <begin position="746"/>
        <end position="762"/>
    </location>
</feature>
<dbReference type="PANTHER" id="PTHR24177:SF432">
    <property type="entry name" value="OS06G0286146 PROTEIN"/>
    <property type="match status" value="1"/>
</dbReference>
<name>A0ABC9FNF4_9POAL</name>
<keyword evidence="2" id="KW-0812">Transmembrane</keyword>
<evidence type="ECO:0000313" key="4">
    <source>
        <dbReference type="EMBL" id="CAL5079159.1"/>
    </source>
</evidence>
<feature type="transmembrane region" description="Helical" evidence="2">
    <location>
        <begin position="211"/>
        <end position="234"/>
    </location>
</feature>
<dbReference type="Pfam" id="PF13962">
    <property type="entry name" value="PGG"/>
    <property type="match status" value="5"/>
</dbReference>
<feature type="region of interest" description="Disordered" evidence="1">
    <location>
        <begin position="1"/>
        <end position="21"/>
    </location>
</feature>
<feature type="transmembrane region" description="Helical" evidence="2">
    <location>
        <begin position="537"/>
        <end position="563"/>
    </location>
</feature>
<feature type="compositionally biased region" description="Polar residues" evidence="1">
    <location>
        <begin position="399"/>
        <end position="421"/>
    </location>
</feature>
<dbReference type="PANTHER" id="PTHR24177">
    <property type="entry name" value="CASKIN"/>
    <property type="match status" value="1"/>
</dbReference>
<feature type="transmembrane region" description="Helical" evidence="2">
    <location>
        <begin position="826"/>
        <end position="845"/>
    </location>
</feature>
<feature type="domain" description="PGG" evidence="3">
    <location>
        <begin position="739"/>
        <end position="848"/>
    </location>
</feature>
<sequence>MLEGQDSLPPPPPPPPPLRPLLPSPSSPISEYYLRKYLLLLATVVATVAYAAAFNPPGGAWQVADKQGHIGGGDDKGHLAGEPIIRSNHYLRFIVFFYCNAVAFTSSIVVIIIMLVLAIWYDSERPNGPSTNGRNWPEKLVYGLRVAMVLDLLGLMGAYASGTSQDEVTMKNGWVLVVVFFIVAVVHMVVWHVRRRHTSSNEDGKTQHKVLMVLATFITSITYTSGLSMPGGFWDSSQGQHSAGDPILRGNHRYRLMAFFFCNTTSFVMSLLLIVALMEKDMLERWKLFYPYIAFALLGLVGAYAFGSCRETDHTIYLAILLATTLFLCLFFWVITRQYGREDVQTERPRKEKSNPLELEDGSSADPQQGQDHQANEDATRPREENSNPLGLENGEAAASQQDQNGDTRSGDNGRQSNNHAGTARDKENVDRARSVVELLAVLAATVTYQAGLAPPGGIWQDNGVGQKAGDPILLSTNPKRYKVFYNCNSMAFVVSLVVIISSRFESLLKKHALEMTMMLDLFGLVGAYAAGSCRDVSTSMIIIALVGAVLVYMVTHLVFFTLEDANGNQLQMQDHGHKKAVHKRRKMLLLLAVLCTTVTYQAGLAPPSGFQQSGHHLGDPVLLHNYPRRYKTFFFSNSVTFATSIALIILLVNPNMYRPAIRSYSLHVCTAAGVFGLVGAFAAGSTQHLDTSIYILVLVVVVLFVVVILLVIYGCNKDTSSNNTGVNRQQSTDVKTKKEDDAKQMMLLGVLAASITYQTGLNPPGGVWQDNSGGHVAGDPVMHDNWRHRYTVFFYSNSASFVASIAFIILLLWEELHKNKAWLTVMKIIMMVMNLLGLLGAYAAGSTTEWETSGHFIVLLVPAVFCIAVQMLPLVFKPCKKNMTGQQERGEL</sequence>
<dbReference type="Proteomes" id="UP001497457">
    <property type="component" value="Chromosome 7b"/>
</dbReference>
<keyword evidence="2" id="KW-1133">Transmembrane helix</keyword>
<feature type="transmembrane region" description="Helical" evidence="2">
    <location>
        <begin position="793"/>
        <end position="814"/>
    </location>
</feature>
<feature type="transmembrane region" description="Helical" evidence="2">
    <location>
        <begin position="692"/>
        <end position="714"/>
    </location>
</feature>
<feature type="transmembrane region" description="Helical" evidence="2">
    <location>
        <begin position="857"/>
        <end position="877"/>
    </location>
</feature>
<feature type="transmembrane region" description="Helical" evidence="2">
    <location>
        <begin position="588"/>
        <end position="606"/>
    </location>
</feature>
<keyword evidence="2" id="KW-0472">Membrane</keyword>
<dbReference type="InterPro" id="IPR026961">
    <property type="entry name" value="PGG_dom"/>
</dbReference>
<evidence type="ECO:0000259" key="3">
    <source>
        <dbReference type="Pfam" id="PF13962"/>
    </source>
</evidence>
<organism evidence="4 5">
    <name type="scientific">Urochloa decumbens</name>
    <dbReference type="NCBI Taxonomy" id="240449"/>
    <lineage>
        <taxon>Eukaryota</taxon>
        <taxon>Viridiplantae</taxon>
        <taxon>Streptophyta</taxon>
        <taxon>Embryophyta</taxon>
        <taxon>Tracheophyta</taxon>
        <taxon>Spermatophyta</taxon>
        <taxon>Magnoliopsida</taxon>
        <taxon>Liliopsida</taxon>
        <taxon>Poales</taxon>
        <taxon>Poaceae</taxon>
        <taxon>PACMAD clade</taxon>
        <taxon>Panicoideae</taxon>
        <taxon>Panicodae</taxon>
        <taxon>Paniceae</taxon>
        <taxon>Melinidinae</taxon>
        <taxon>Urochloa</taxon>
    </lineage>
</organism>
<feature type="domain" description="PGG" evidence="3">
    <location>
        <begin position="428"/>
        <end position="535"/>
    </location>
</feature>
<feature type="compositionally biased region" description="Basic and acidic residues" evidence="1">
    <location>
        <begin position="343"/>
        <end position="355"/>
    </location>
</feature>
<feature type="domain" description="PGG" evidence="3">
    <location>
        <begin position="580"/>
        <end position="687"/>
    </location>
</feature>
<feature type="transmembrane region" description="Helical" evidence="2">
    <location>
        <begin position="173"/>
        <end position="191"/>
    </location>
</feature>
<reference evidence="5" key="1">
    <citation type="submission" date="2024-06" db="EMBL/GenBank/DDBJ databases">
        <authorList>
            <person name="Ryan C."/>
        </authorList>
    </citation>
    <scope>NUCLEOTIDE SEQUENCE [LARGE SCALE GENOMIC DNA]</scope>
</reference>
<feature type="transmembrane region" description="Helical" evidence="2">
    <location>
        <begin position="634"/>
        <end position="653"/>
    </location>
</feature>
<accession>A0ABC9FNF4</accession>
<proteinExistence type="predicted"/>
<feature type="transmembrane region" description="Helical" evidence="2">
    <location>
        <begin position="484"/>
        <end position="501"/>
    </location>
</feature>
<reference evidence="4 5" key="2">
    <citation type="submission" date="2024-10" db="EMBL/GenBank/DDBJ databases">
        <authorList>
            <person name="Ryan C."/>
        </authorList>
    </citation>
    <scope>NUCLEOTIDE SEQUENCE [LARGE SCALE GENOMIC DNA]</scope>
</reference>
<feature type="compositionally biased region" description="Pro residues" evidence="1">
    <location>
        <begin position="8"/>
        <end position="21"/>
    </location>
</feature>
<evidence type="ECO:0000313" key="5">
    <source>
        <dbReference type="Proteomes" id="UP001497457"/>
    </source>
</evidence>
<feature type="compositionally biased region" description="Basic and acidic residues" evidence="1">
    <location>
        <begin position="374"/>
        <end position="386"/>
    </location>
</feature>
<feature type="transmembrane region" description="Helical" evidence="2">
    <location>
        <begin position="314"/>
        <end position="335"/>
    </location>
</feature>
<dbReference type="EMBL" id="OZ075117">
    <property type="protein sequence ID" value="CAL5079159.1"/>
    <property type="molecule type" value="Genomic_DNA"/>
</dbReference>
<keyword evidence="5" id="KW-1185">Reference proteome</keyword>
<feature type="transmembrane region" description="Helical" evidence="2">
    <location>
        <begin position="37"/>
        <end position="54"/>
    </location>
</feature>
<feature type="domain" description="PGG" evidence="3">
    <location>
        <begin position="35"/>
        <end position="164"/>
    </location>
</feature>
<evidence type="ECO:0000256" key="2">
    <source>
        <dbReference type="SAM" id="Phobius"/>
    </source>
</evidence>
<dbReference type="AlphaFoldDB" id="A0ABC9FNF4"/>
<evidence type="ECO:0000256" key="1">
    <source>
        <dbReference type="SAM" id="MobiDB-lite"/>
    </source>
</evidence>
<feature type="transmembrane region" description="Helical" evidence="2">
    <location>
        <begin position="142"/>
        <end position="161"/>
    </location>
</feature>
<gene>
    <name evidence="4" type="ORF">URODEC1_LOCUS107481</name>
</gene>
<feature type="domain" description="PGG" evidence="3">
    <location>
        <begin position="205"/>
        <end position="310"/>
    </location>
</feature>
<feature type="transmembrane region" description="Helical" evidence="2">
    <location>
        <begin position="254"/>
        <end position="277"/>
    </location>
</feature>
<feature type="region of interest" description="Disordered" evidence="1">
    <location>
        <begin position="343"/>
        <end position="429"/>
    </location>
</feature>
<protein>
    <recommendedName>
        <fullName evidence="3">PGG domain-containing protein</fullName>
    </recommendedName>
</protein>
<feature type="transmembrane region" description="Helical" evidence="2">
    <location>
        <begin position="665"/>
        <end position="686"/>
    </location>
</feature>
<feature type="transmembrane region" description="Helical" evidence="2">
    <location>
        <begin position="289"/>
        <end position="308"/>
    </location>
</feature>
<feature type="transmembrane region" description="Helical" evidence="2">
    <location>
        <begin position="95"/>
        <end position="121"/>
    </location>
</feature>